<dbReference type="OrthoDB" id="310895at2759"/>
<dbReference type="STRING" id="675120.N1PM05"/>
<reference evidence="5 6" key="2">
    <citation type="journal article" date="2012" name="PLoS Pathog.">
        <title>Diverse lifestyles and strategies of plant pathogenesis encoded in the genomes of eighteen Dothideomycetes fungi.</title>
        <authorList>
            <person name="Ohm R.A."/>
            <person name="Feau N."/>
            <person name="Henrissat B."/>
            <person name="Schoch C.L."/>
            <person name="Horwitz B.A."/>
            <person name="Barry K.W."/>
            <person name="Condon B.J."/>
            <person name="Copeland A.C."/>
            <person name="Dhillon B."/>
            <person name="Glaser F."/>
            <person name="Hesse C.N."/>
            <person name="Kosti I."/>
            <person name="LaButti K."/>
            <person name="Lindquist E.A."/>
            <person name="Lucas S."/>
            <person name="Salamov A.A."/>
            <person name="Bradshaw R.E."/>
            <person name="Ciuffetti L."/>
            <person name="Hamelin R.C."/>
            <person name="Kema G.H.J."/>
            <person name="Lawrence C."/>
            <person name="Scott J.A."/>
            <person name="Spatafora J.W."/>
            <person name="Turgeon B.G."/>
            <person name="de Wit P.J.G.M."/>
            <person name="Zhong S."/>
            <person name="Goodwin S.B."/>
            <person name="Grigoriev I.V."/>
        </authorList>
    </citation>
    <scope>NUCLEOTIDE SEQUENCE [LARGE SCALE GENOMIC DNA]</scope>
    <source>
        <strain evidence="6">NZE10 / CBS 128990</strain>
    </source>
</reference>
<dbReference type="eggNOG" id="KOG2451">
    <property type="taxonomic scope" value="Eukaryota"/>
</dbReference>
<keyword evidence="1 3" id="KW-0560">Oxidoreductase</keyword>
<dbReference type="Proteomes" id="UP000016933">
    <property type="component" value="Unassembled WGS sequence"/>
</dbReference>
<comment type="similarity">
    <text evidence="3">Belongs to the aldehyde dehydrogenase family.</text>
</comment>
<dbReference type="GO" id="GO:0009450">
    <property type="term" value="P:gamma-aminobutyric acid catabolic process"/>
    <property type="evidence" value="ECO:0007669"/>
    <property type="project" value="TreeGrafter"/>
</dbReference>
<dbReference type="PANTHER" id="PTHR43353:SF6">
    <property type="entry name" value="CYTOPLASMIC ALDEHYDE DEHYDROGENASE (EUROFUNG)"/>
    <property type="match status" value="1"/>
</dbReference>
<sequence>MAAEVLVVNGTDGDATSFKGSPDWIIPLYLGGEQVKTEASFDIISPGTDKILYKSSAASVDDVTAAIAAAERALPAWSQTKPGFRRDLFIRAAEEFVRRKDDLWHFCSTETGSTEPYFDFDFNDALESLKSCAGLIASASAQGQVPSILAEDRSAMVIREPYGVVVAIAPWNAPCILGLRSFLGPLAMGNTVVLKGPEKSPGVYWTLVDIFHKAGLPAGCLNTIIHKPEDGPKITETLISSPIVRKINFTGSTAVGSIVAGLAGKHLKPVLMELGGKAPAIVCEDADLENAALQCTLGAFLYSGQICMATERILVNAKVADKFRQILAGTIDAVFPDKNGLVLIDKAPVAKNAKLLKDAVDKGAKAIYGDISDKRDLATAMRPVILEGVKDGMDLYYTESFGPTVSLFIVEDDEQAIKIANDTDYGLASAVFTENLQRGFRIARRIETGAVHINSMSVHDETNLPHGGAKKSGFGRFNGEEGLREWTRTKAITWKN</sequence>
<dbReference type="InterPro" id="IPR029510">
    <property type="entry name" value="Ald_DH_CS_GLU"/>
</dbReference>
<dbReference type="CDD" id="cd07105">
    <property type="entry name" value="ALDH_SaliADH"/>
    <property type="match status" value="1"/>
</dbReference>
<dbReference type="InterPro" id="IPR016162">
    <property type="entry name" value="Ald_DH_N"/>
</dbReference>
<name>N1PM05_DOTSN</name>
<organism evidence="5 6">
    <name type="scientific">Dothistroma septosporum (strain NZE10 / CBS 128990)</name>
    <name type="common">Red band needle blight fungus</name>
    <name type="synonym">Mycosphaerella pini</name>
    <dbReference type="NCBI Taxonomy" id="675120"/>
    <lineage>
        <taxon>Eukaryota</taxon>
        <taxon>Fungi</taxon>
        <taxon>Dikarya</taxon>
        <taxon>Ascomycota</taxon>
        <taxon>Pezizomycotina</taxon>
        <taxon>Dothideomycetes</taxon>
        <taxon>Dothideomycetidae</taxon>
        <taxon>Mycosphaerellales</taxon>
        <taxon>Mycosphaerellaceae</taxon>
        <taxon>Dothistroma</taxon>
    </lineage>
</organism>
<dbReference type="EMBL" id="KB446541">
    <property type="protein sequence ID" value="EME42351.1"/>
    <property type="molecule type" value="Genomic_DNA"/>
</dbReference>
<reference evidence="6" key="1">
    <citation type="journal article" date="2012" name="PLoS Genet.">
        <title>The genomes of the fungal plant pathogens Cladosporium fulvum and Dothistroma septosporum reveal adaptation to different hosts and lifestyles but also signatures of common ancestry.</title>
        <authorList>
            <person name="de Wit P.J.G.M."/>
            <person name="van der Burgt A."/>
            <person name="Oekmen B."/>
            <person name="Stergiopoulos I."/>
            <person name="Abd-Elsalam K.A."/>
            <person name="Aerts A.L."/>
            <person name="Bahkali A.H."/>
            <person name="Beenen H.G."/>
            <person name="Chettri P."/>
            <person name="Cox M.P."/>
            <person name="Datema E."/>
            <person name="de Vries R.P."/>
            <person name="Dhillon B."/>
            <person name="Ganley A.R."/>
            <person name="Griffiths S.A."/>
            <person name="Guo Y."/>
            <person name="Hamelin R.C."/>
            <person name="Henrissat B."/>
            <person name="Kabir M.S."/>
            <person name="Jashni M.K."/>
            <person name="Kema G."/>
            <person name="Klaubauf S."/>
            <person name="Lapidus A."/>
            <person name="Levasseur A."/>
            <person name="Lindquist E."/>
            <person name="Mehrabi R."/>
            <person name="Ohm R.A."/>
            <person name="Owen T.J."/>
            <person name="Salamov A."/>
            <person name="Schwelm A."/>
            <person name="Schijlen E."/>
            <person name="Sun H."/>
            <person name="van den Burg H.A."/>
            <person name="van Ham R.C.H.J."/>
            <person name="Zhang S."/>
            <person name="Goodwin S.B."/>
            <person name="Grigoriev I.V."/>
            <person name="Collemare J."/>
            <person name="Bradshaw R.E."/>
        </authorList>
    </citation>
    <scope>NUCLEOTIDE SEQUENCE [LARGE SCALE GENOMIC DNA]</scope>
    <source>
        <strain evidence="6">NZE10 / CBS 128990</strain>
    </source>
</reference>
<dbReference type="InterPro" id="IPR016160">
    <property type="entry name" value="Ald_DH_CS_CYS"/>
</dbReference>
<dbReference type="PROSITE" id="PS00070">
    <property type="entry name" value="ALDEHYDE_DEHYDR_CYS"/>
    <property type="match status" value="1"/>
</dbReference>
<evidence type="ECO:0000256" key="1">
    <source>
        <dbReference type="ARBA" id="ARBA00023002"/>
    </source>
</evidence>
<gene>
    <name evidence="5" type="ORF">DOTSEDRAFT_73244</name>
</gene>
<evidence type="ECO:0000313" key="5">
    <source>
        <dbReference type="EMBL" id="EME42351.1"/>
    </source>
</evidence>
<dbReference type="OMA" id="WQWVTVK"/>
<dbReference type="InterPro" id="IPR015590">
    <property type="entry name" value="Aldehyde_DH_dom"/>
</dbReference>
<evidence type="ECO:0000256" key="3">
    <source>
        <dbReference type="RuleBase" id="RU003345"/>
    </source>
</evidence>
<dbReference type="Gene3D" id="3.40.605.10">
    <property type="entry name" value="Aldehyde Dehydrogenase, Chain A, domain 1"/>
    <property type="match status" value="1"/>
</dbReference>
<dbReference type="Gene3D" id="3.40.309.10">
    <property type="entry name" value="Aldehyde Dehydrogenase, Chain A, domain 2"/>
    <property type="match status" value="1"/>
</dbReference>
<evidence type="ECO:0000256" key="2">
    <source>
        <dbReference type="PROSITE-ProRule" id="PRU10007"/>
    </source>
</evidence>
<feature type="domain" description="Aldehyde dehydrogenase" evidence="4">
    <location>
        <begin position="39"/>
        <end position="492"/>
    </location>
</feature>
<dbReference type="AlphaFoldDB" id="N1PM05"/>
<dbReference type="InterPro" id="IPR016161">
    <property type="entry name" value="Ald_DH/histidinol_DH"/>
</dbReference>
<dbReference type="InterPro" id="IPR016163">
    <property type="entry name" value="Ald_DH_C"/>
</dbReference>
<keyword evidence="6" id="KW-1185">Reference proteome</keyword>
<dbReference type="GO" id="GO:0004777">
    <property type="term" value="F:succinate-semialdehyde dehydrogenase (NAD+) activity"/>
    <property type="evidence" value="ECO:0007669"/>
    <property type="project" value="TreeGrafter"/>
</dbReference>
<dbReference type="SUPFAM" id="SSF53720">
    <property type="entry name" value="ALDH-like"/>
    <property type="match status" value="1"/>
</dbReference>
<dbReference type="PROSITE" id="PS00687">
    <property type="entry name" value="ALDEHYDE_DEHYDR_GLU"/>
    <property type="match status" value="1"/>
</dbReference>
<evidence type="ECO:0000313" key="6">
    <source>
        <dbReference type="Proteomes" id="UP000016933"/>
    </source>
</evidence>
<feature type="active site" evidence="2">
    <location>
        <position position="273"/>
    </location>
</feature>
<dbReference type="Pfam" id="PF00171">
    <property type="entry name" value="Aldedh"/>
    <property type="match status" value="1"/>
</dbReference>
<dbReference type="InterPro" id="IPR050740">
    <property type="entry name" value="Aldehyde_DH_Superfamily"/>
</dbReference>
<dbReference type="HOGENOM" id="CLU_005391_1_0_1"/>
<dbReference type="PANTHER" id="PTHR43353">
    <property type="entry name" value="SUCCINATE-SEMIALDEHYDE DEHYDROGENASE, MITOCHONDRIAL"/>
    <property type="match status" value="1"/>
</dbReference>
<proteinExistence type="inferred from homology"/>
<evidence type="ECO:0000259" key="4">
    <source>
        <dbReference type="Pfam" id="PF00171"/>
    </source>
</evidence>
<protein>
    <recommendedName>
        <fullName evidence="4">Aldehyde dehydrogenase domain-containing protein</fullName>
    </recommendedName>
</protein>
<accession>N1PM05</accession>